<sequence length="107" mass="12864">MVTLQSFYNVSSLMQFKHLLPLSKLTKFKTSMFFYKGFHEWLRPIKKRWTSLYENARMGQKKEEYICLNSCQARTLDKQSPDWHPTGTNRRRMPTIRQQLLCISTEL</sequence>
<proteinExistence type="predicted"/>
<organism evidence="1 2">
    <name type="scientific">Romanomermis culicivorax</name>
    <name type="common">Nematode worm</name>
    <dbReference type="NCBI Taxonomy" id="13658"/>
    <lineage>
        <taxon>Eukaryota</taxon>
        <taxon>Metazoa</taxon>
        <taxon>Ecdysozoa</taxon>
        <taxon>Nematoda</taxon>
        <taxon>Enoplea</taxon>
        <taxon>Dorylaimia</taxon>
        <taxon>Mermithida</taxon>
        <taxon>Mermithoidea</taxon>
        <taxon>Mermithidae</taxon>
        <taxon>Romanomermis</taxon>
    </lineage>
</organism>
<reference evidence="2" key="1">
    <citation type="submission" date="2022-11" db="UniProtKB">
        <authorList>
            <consortium name="WormBaseParasite"/>
        </authorList>
    </citation>
    <scope>IDENTIFICATION</scope>
</reference>
<dbReference type="AlphaFoldDB" id="A0A915ILT5"/>
<evidence type="ECO:0000313" key="2">
    <source>
        <dbReference type="WBParaSite" id="nRc.2.0.1.t14423-RA"/>
    </source>
</evidence>
<keyword evidence="1" id="KW-1185">Reference proteome</keyword>
<dbReference type="Proteomes" id="UP000887565">
    <property type="component" value="Unplaced"/>
</dbReference>
<name>A0A915ILT5_ROMCU</name>
<dbReference type="WBParaSite" id="nRc.2.0.1.t14423-RA">
    <property type="protein sequence ID" value="nRc.2.0.1.t14423-RA"/>
    <property type="gene ID" value="nRc.2.0.1.g14423"/>
</dbReference>
<accession>A0A915ILT5</accession>
<protein>
    <submittedName>
        <fullName evidence="2">Uncharacterized protein</fullName>
    </submittedName>
</protein>
<evidence type="ECO:0000313" key="1">
    <source>
        <dbReference type="Proteomes" id="UP000887565"/>
    </source>
</evidence>